<evidence type="ECO:0000313" key="4">
    <source>
        <dbReference type="Proteomes" id="UP000005239"/>
    </source>
</evidence>
<reference evidence="3" key="2">
    <citation type="submission" date="2022-06" db="UniProtKB">
        <authorList>
            <consortium name="EnsemblMetazoa"/>
        </authorList>
    </citation>
    <scope>IDENTIFICATION</scope>
    <source>
        <strain evidence="3">PS312</strain>
    </source>
</reference>
<evidence type="ECO:0000313" key="3">
    <source>
        <dbReference type="EnsemblMetazoa" id="PPA04739b.1"/>
    </source>
</evidence>
<evidence type="ECO:0000256" key="1">
    <source>
        <dbReference type="SAM" id="MobiDB-lite"/>
    </source>
</evidence>
<sequence length="302" mass="33297">MLLFPEMLSGFLFFSLFTLTSSKECQKRLPSVCTTCCALLYDNDDCETDNLFRVKWDADGFLGAIWEQQPRVVEVYPGCLLTLWEMRNQTGHNRALGLDGVNVHYLERYAFDRRASSLTCKCTSAAGKRPTTTIKPEHKEMEKANVPAVADSNDTTSVDVTVPKEGGKGDAESGYGSDPEGHLEEVKSLEDMGTGDDEKKEDKDEKEGLERKDSQEDQRDSHEKKDDTEDSSEERLADSSTTVVPSEQSVGADQGLDSPPLPSEISIPSLDGPIVDLTMTPPVSEIPLTIERIIAPKRNATS</sequence>
<gene>
    <name evidence="3" type="primary">WBGene00094293</name>
</gene>
<evidence type="ECO:0000256" key="2">
    <source>
        <dbReference type="SAM" id="SignalP"/>
    </source>
</evidence>
<feature type="chain" id="PRO_5035809180" evidence="2">
    <location>
        <begin position="23"/>
        <end position="302"/>
    </location>
</feature>
<keyword evidence="4" id="KW-1185">Reference proteome</keyword>
<dbReference type="EnsemblMetazoa" id="PPA04739b.1">
    <property type="protein sequence ID" value="PPA04739b.1"/>
    <property type="gene ID" value="WBGene00094293"/>
</dbReference>
<dbReference type="AlphaFoldDB" id="A0A8R1Y681"/>
<accession>A0A8R1Y681</accession>
<feature type="signal peptide" evidence="2">
    <location>
        <begin position="1"/>
        <end position="22"/>
    </location>
</feature>
<reference evidence="4" key="1">
    <citation type="journal article" date="2008" name="Nat. Genet.">
        <title>The Pristionchus pacificus genome provides a unique perspective on nematode lifestyle and parasitism.</title>
        <authorList>
            <person name="Dieterich C."/>
            <person name="Clifton S.W."/>
            <person name="Schuster L.N."/>
            <person name="Chinwalla A."/>
            <person name="Delehaunty K."/>
            <person name="Dinkelacker I."/>
            <person name="Fulton L."/>
            <person name="Fulton R."/>
            <person name="Godfrey J."/>
            <person name="Minx P."/>
            <person name="Mitreva M."/>
            <person name="Roeseler W."/>
            <person name="Tian H."/>
            <person name="Witte H."/>
            <person name="Yang S.P."/>
            <person name="Wilson R.K."/>
            <person name="Sommer R.J."/>
        </authorList>
    </citation>
    <scope>NUCLEOTIDE SEQUENCE [LARGE SCALE GENOMIC DNA]</scope>
    <source>
        <strain evidence="4">PS312</strain>
    </source>
</reference>
<name>A0A8R1Y681_PRIPA</name>
<dbReference type="Proteomes" id="UP000005239">
    <property type="component" value="Unassembled WGS sequence"/>
</dbReference>
<feature type="compositionally biased region" description="Polar residues" evidence="1">
    <location>
        <begin position="238"/>
        <end position="251"/>
    </location>
</feature>
<proteinExistence type="predicted"/>
<organism evidence="3 4">
    <name type="scientific">Pristionchus pacificus</name>
    <name type="common">Parasitic nematode worm</name>
    <dbReference type="NCBI Taxonomy" id="54126"/>
    <lineage>
        <taxon>Eukaryota</taxon>
        <taxon>Metazoa</taxon>
        <taxon>Ecdysozoa</taxon>
        <taxon>Nematoda</taxon>
        <taxon>Chromadorea</taxon>
        <taxon>Rhabditida</taxon>
        <taxon>Rhabditina</taxon>
        <taxon>Diplogasteromorpha</taxon>
        <taxon>Diplogasteroidea</taxon>
        <taxon>Neodiplogasteridae</taxon>
        <taxon>Pristionchus</taxon>
    </lineage>
</organism>
<feature type="compositionally biased region" description="Basic and acidic residues" evidence="1">
    <location>
        <begin position="179"/>
        <end position="237"/>
    </location>
</feature>
<protein>
    <submittedName>
        <fullName evidence="3">Uncharacterized protein</fullName>
    </submittedName>
</protein>
<keyword evidence="2" id="KW-0732">Signal</keyword>
<feature type="region of interest" description="Disordered" evidence="1">
    <location>
        <begin position="127"/>
        <end position="280"/>
    </location>
</feature>